<dbReference type="InterPro" id="IPR019432">
    <property type="entry name" value="Acyltransferase_MbtK/IucB-like"/>
</dbReference>
<dbReference type="GO" id="GO:0019290">
    <property type="term" value="P:siderophore biosynthetic process"/>
    <property type="evidence" value="ECO:0007669"/>
    <property type="project" value="InterPro"/>
</dbReference>
<feature type="region of interest" description="Disordered" evidence="2">
    <location>
        <begin position="47"/>
        <end position="66"/>
    </location>
</feature>
<dbReference type="Pfam" id="PF13523">
    <property type="entry name" value="Acetyltransf_8"/>
    <property type="match status" value="1"/>
</dbReference>
<dbReference type="FunFam" id="3.40.630.30:FF:000080">
    <property type="entry name" value="Siderophore biosynthesis acetylase AceI, putative"/>
    <property type="match status" value="1"/>
</dbReference>
<evidence type="ECO:0000259" key="3">
    <source>
        <dbReference type="SMART" id="SM01006"/>
    </source>
</evidence>
<comment type="similarity">
    <text evidence="1">Belongs to the lysine N-acyltransferase MbtK family.</text>
</comment>
<comment type="caution">
    <text evidence="4">The sequence shown here is derived from an EMBL/GenBank/DDBJ whole genome shotgun (WGS) entry which is preliminary data.</text>
</comment>
<reference evidence="4 5" key="1">
    <citation type="submission" date="2016-10" db="EMBL/GenBank/DDBJ databases">
        <title>Proteomics and genomics reveal pathogen-plant mechanisms compatible with a hemibiotrophic lifestyle of Diplodia corticola.</title>
        <authorList>
            <person name="Fernandes I."/>
            <person name="De Jonge R."/>
            <person name="Van De Peer Y."/>
            <person name="Devreese B."/>
            <person name="Alves A."/>
            <person name="Esteves A.C."/>
        </authorList>
    </citation>
    <scope>NUCLEOTIDE SEQUENCE [LARGE SCALE GENOMIC DNA]</scope>
    <source>
        <strain evidence="4 5">CBS 112549</strain>
    </source>
</reference>
<evidence type="ECO:0000313" key="5">
    <source>
        <dbReference type="Proteomes" id="UP000183809"/>
    </source>
</evidence>
<organism evidence="4 5">
    <name type="scientific">Diplodia corticola</name>
    <dbReference type="NCBI Taxonomy" id="236234"/>
    <lineage>
        <taxon>Eukaryota</taxon>
        <taxon>Fungi</taxon>
        <taxon>Dikarya</taxon>
        <taxon>Ascomycota</taxon>
        <taxon>Pezizomycotina</taxon>
        <taxon>Dothideomycetes</taxon>
        <taxon>Dothideomycetes incertae sedis</taxon>
        <taxon>Botryosphaeriales</taxon>
        <taxon>Botryosphaeriaceae</taxon>
        <taxon>Diplodia</taxon>
    </lineage>
</organism>
<proteinExistence type="inferred from homology"/>
<dbReference type="EMBL" id="MNUE01000001">
    <property type="protein sequence ID" value="OJD40817.1"/>
    <property type="molecule type" value="Genomic_DNA"/>
</dbReference>
<dbReference type="PANTHER" id="PTHR31438:SF7">
    <property type="entry name" value="ACYLTRANSFERASE MBTK_IUCB-LIKE CONSERVED DOMAIN-CONTAINING PROTEIN"/>
    <property type="match status" value="1"/>
</dbReference>
<dbReference type="Gene3D" id="3.40.630.30">
    <property type="match status" value="1"/>
</dbReference>
<protein>
    <submittedName>
        <fullName evidence="4">Siderophore biosynthesis acetylase</fullName>
    </submittedName>
</protein>
<sequence length="445" mass="50563">MAHVEPAPATSRIELPLELKLPHPWLTSYTIAVAGHDDSIEQLHIQPTASTDQSSRPDSGRPLPQTLHKADLTWSQLQHDDTSDLADGNNSSWARARRTPFTTLRWTGLQRPTVGQAWLVAYALLTLHHKRESIRLILSGSGWQDLARELSRVGLVVEHPRAGEFPPPPAQYLLFAGAFWQGAGSPVGSRPIWLGDAALEIEAHFPPVPFQQAPVTVSFAEAPRHTQSIVRPAKPTPGSVLYSRYIPHLGEHFSMVALDYTNADHLDYFHAWQNDPRVAKGWNETGTLDQHREYLRRMHNDPHTFTILARFDDVFFAYYEVYWAKEDHMGAHYPAGDYDRGRHSLVGDTRFRGPHRVSAWWSGIMHYMFLDDPRTMQLVGEPKYVNSTVLAYDFAHGFHVMRLVDLPHKRSAFVACSREKFFQLCPLTWDGEEIVPPSLDRLARL</sequence>
<evidence type="ECO:0000256" key="2">
    <source>
        <dbReference type="SAM" id="MobiDB-lite"/>
    </source>
</evidence>
<dbReference type="PANTHER" id="PTHR31438">
    <property type="entry name" value="LYSINE N-ACYLTRANSFERASE C17G9.06C-RELATED"/>
    <property type="match status" value="1"/>
</dbReference>
<dbReference type="InterPro" id="IPR016181">
    <property type="entry name" value="Acyl_CoA_acyltransferase"/>
</dbReference>
<dbReference type="STRING" id="236234.A0A1J9RK13"/>
<evidence type="ECO:0000313" key="4">
    <source>
        <dbReference type="EMBL" id="OJD40817.1"/>
    </source>
</evidence>
<dbReference type="GeneID" id="31009947"/>
<name>A0A1J9RK13_9PEZI</name>
<feature type="domain" description="Acyltransferase MbtK/IucB-like conserved" evidence="3">
    <location>
        <begin position="256"/>
        <end position="305"/>
    </location>
</feature>
<feature type="compositionally biased region" description="Polar residues" evidence="2">
    <location>
        <begin position="47"/>
        <end position="57"/>
    </location>
</feature>
<dbReference type="SMART" id="SM01006">
    <property type="entry name" value="AlcB"/>
    <property type="match status" value="1"/>
</dbReference>
<evidence type="ECO:0000256" key="1">
    <source>
        <dbReference type="ARBA" id="ARBA00009893"/>
    </source>
</evidence>
<dbReference type="SUPFAM" id="SSF55729">
    <property type="entry name" value="Acyl-CoA N-acyltransferases (Nat)"/>
    <property type="match status" value="1"/>
</dbReference>
<dbReference type="GO" id="GO:0016410">
    <property type="term" value="F:N-acyltransferase activity"/>
    <property type="evidence" value="ECO:0007669"/>
    <property type="project" value="TreeGrafter"/>
</dbReference>
<dbReference type="Proteomes" id="UP000183809">
    <property type="component" value="Unassembled WGS sequence"/>
</dbReference>
<accession>A0A1J9RK13</accession>
<gene>
    <name evidence="4" type="ORF">BKCO1_1000305</name>
</gene>
<dbReference type="OrthoDB" id="4250781at2759"/>
<dbReference type="AlphaFoldDB" id="A0A1J9RK13"/>
<keyword evidence="5" id="KW-1185">Reference proteome</keyword>
<dbReference type="RefSeq" id="XP_020135660.1">
    <property type="nucleotide sequence ID" value="XM_020269688.1"/>
</dbReference>